<evidence type="ECO:0000313" key="2">
    <source>
        <dbReference type="Proteomes" id="UP001415857"/>
    </source>
</evidence>
<dbReference type="Proteomes" id="UP001415857">
    <property type="component" value="Unassembled WGS sequence"/>
</dbReference>
<evidence type="ECO:0000313" key="1">
    <source>
        <dbReference type="EMBL" id="KAK9271531.1"/>
    </source>
</evidence>
<keyword evidence="2" id="KW-1185">Reference proteome</keyword>
<comment type="caution">
    <text evidence="1">The sequence shown here is derived from an EMBL/GenBank/DDBJ whole genome shotgun (WGS) entry which is preliminary data.</text>
</comment>
<accession>A0AAP0R957</accession>
<reference evidence="1 2" key="1">
    <citation type="journal article" date="2024" name="Plant J.">
        <title>Genome sequences and population genomics reveal climatic adaptation and genomic divergence between two closely related sweetgum species.</title>
        <authorList>
            <person name="Xu W.Q."/>
            <person name="Ren C.Q."/>
            <person name="Zhang X.Y."/>
            <person name="Comes H.P."/>
            <person name="Liu X.H."/>
            <person name="Li Y.G."/>
            <person name="Kettle C.J."/>
            <person name="Jalonen R."/>
            <person name="Gaisberger H."/>
            <person name="Ma Y.Z."/>
            <person name="Qiu Y.X."/>
        </authorList>
    </citation>
    <scope>NUCLEOTIDE SEQUENCE [LARGE SCALE GENOMIC DNA]</scope>
    <source>
        <strain evidence="1">Hangzhou</strain>
    </source>
</reference>
<protein>
    <submittedName>
        <fullName evidence="1">Uncharacterized protein</fullName>
    </submittedName>
</protein>
<gene>
    <name evidence="1" type="ORF">L1049_001891</name>
</gene>
<organism evidence="1 2">
    <name type="scientific">Liquidambar formosana</name>
    <name type="common">Formosan gum</name>
    <dbReference type="NCBI Taxonomy" id="63359"/>
    <lineage>
        <taxon>Eukaryota</taxon>
        <taxon>Viridiplantae</taxon>
        <taxon>Streptophyta</taxon>
        <taxon>Embryophyta</taxon>
        <taxon>Tracheophyta</taxon>
        <taxon>Spermatophyta</taxon>
        <taxon>Magnoliopsida</taxon>
        <taxon>eudicotyledons</taxon>
        <taxon>Gunneridae</taxon>
        <taxon>Pentapetalae</taxon>
        <taxon>Saxifragales</taxon>
        <taxon>Altingiaceae</taxon>
        <taxon>Liquidambar</taxon>
    </lineage>
</organism>
<proteinExistence type="predicted"/>
<sequence length="80" mass="9477">MEEVEKEEESESKMEVAVMEGVASIAPASLWVHFRPLHPTPPFYLLWPSWHWEMYVSDVKQCIFCAFVDIFIGKRFLWLT</sequence>
<name>A0AAP0R957_LIQFO</name>
<dbReference type="AlphaFoldDB" id="A0AAP0R957"/>
<dbReference type="EMBL" id="JBBPBK010000013">
    <property type="protein sequence ID" value="KAK9271531.1"/>
    <property type="molecule type" value="Genomic_DNA"/>
</dbReference>